<keyword evidence="2" id="KW-0614">Plasmid</keyword>
<feature type="transmembrane region" description="Helical" evidence="1">
    <location>
        <begin position="140"/>
        <end position="157"/>
    </location>
</feature>
<sequence>MPTLKEVEFYLRGLWLLFKQDPSGFSYLDLTDRGAVRSFWAILWALPAILISFAWWRLLYLQGLPEDTGPGAVFFFRLALVEASNWLFPLILLGILCWMIGIGEKYASMVVVTNWLALPVSYSYGLLVLLMMFVPALSGVVAFLWLLLMITLIAVLFRIMRMIVGDQLLMVSTVIMVLLIPSMIIAEVLERYLGVYPG</sequence>
<reference evidence="2 3" key="1">
    <citation type="submission" date="2022-03" db="EMBL/GenBank/DDBJ databases">
        <title>Rhizobium SSM4.3 sp. nov., isolated from Sediment (Gouqi Island).</title>
        <authorList>
            <person name="Chen G."/>
        </authorList>
    </citation>
    <scope>NUCLEOTIDE SEQUENCE [LARGE SCALE GENOMIC DNA]</scope>
    <source>
        <strain evidence="2 3">SSM4.3</strain>
        <plasmid evidence="2">unnamed</plasmid>
    </source>
</reference>
<protein>
    <recommendedName>
        <fullName evidence="4">Yip1 domain-containing protein</fullName>
    </recommendedName>
</protein>
<feature type="transmembrane region" description="Helical" evidence="1">
    <location>
        <begin position="86"/>
        <end position="103"/>
    </location>
</feature>
<keyword evidence="1" id="KW-0812">Transmembrane</keyword>
<keyword evidence="1" id="KW-0472">Membrane</keyword>
<organism evidence="2 3">
    <name type="scientific">Peteryoungia algae</name>
    <dbReference type="NCBI Taxonomy" id="2919917"/>
    <lineage>
        <taxon>Bacteria</taxon>
        <taxon>Pseudomonadati</taxon>
        <taxon>Pseudomonadota</taxon>
        <taxon>Alphaproteobacteria</taxon>
        <taxon>Hyphomicrobiales</taxon>
        <taxon>Rhizobiaceae</taxon>
        <taxon>Peteryoungia</taxon>
    </lineage>
</organism>
<keyword evidence="3" id="KW-1185">Reference proteome</keyword>
<evidence type="ECO:0000256" key="1">
    <source>
        <dbReference type="SAM" id="Phobius"/>
    </source>
</evidence>
<geneLocation type="plasmid" evidence="2">
    <name>unnamed</name>
</geneLocation>
<accession>A0ABT0CVC8</accession>
<evidence type="ECO:0008006" key="4">
    <source>
        <dbReference type="Google" id="ProtNLM"/>
    </source>
</evidence>
<dbReference type="RefSeq" id="WP_229573401.1">
    <property type="nucleotide sequence ID" value="NZ_CP128477.1"/>
</dbReference>
<dbReference type="EMBL" id="JALAYX010000001">
    <property type="protein sequence ID" value="MCJ8237121.1"/>
    <property type="molecule type" value="Genomic_DNA"/>
</dbReference>
<comment type="caution">
    <text evidence="2">The sequence shown here is derived from an EMBL/GenBank/DDBJ whole genome shotgun (WGS) entry which is preliminary data.</text>
</comment>
<name>A0ABT0CVC8_9HYPH</name>
<feature type="transmembrane region" description="Helical" evidence="1">
    <location>
        <begin position="39"/>
        <end position="58"/>
    </location>
</feature>
<gene>
    <name evidence="2" type="ORF">MKJ03_02185</name>
</gene>
<keyword evidence="1" id="KW-1133">Transmembrane helix</keyword>
<proteinExistence type="predicted"/>
<feature type="transmembrane region" description="Helical" evidence="1">
    <location>
        <begin position="169"/>
        <end position="189"/>
    </location>
</feature>
<evidence type="ECO:0000313" key="3">
    <source>
        <dbReference type="Proteomes" id="UP001522662"/>
    </source>
</evidence>
<feature type="transmembrane region" description="Helical" evidence="1">
    <location>
        <begin position="115"/>
        <end position="134"/>
    </location>
</feature>
<evidence type="ECO:0000313" key="2">
    <source>
        <dbReference type="EMBL" id="MCJ8237121.1"/>
    </source>
</evidence>
<dbReference type="Proteomes" id="UP001522662">
    <property type="component" value="Unassembled WGS sequence"/>
</dbReference>